<feature type="non-terminal residue" evidence="1">
    <location>
        <position position="1"/>
    </location>
</feature>
<reference evidence="1" key="1">
    <citation type="submission" date="2018-05" db="EMBL/GenBank/DDBJ databases">
        <authorList>
            <person name="Lanie J.A."/>
            <person name="Ng W.-L."/>
            <person name="Kazmierczak K.M."/>
            <person name="Andrzejewski T.M."/>
            <person name="Davidsen T.M."/>
            <person name="Wayne K.J."/>
            <person name="Tettelin H."/>
            <person name="Glass J.I."/>
            <person name="Rusch D."/>
            <person name="Podicherti R."/>
            <person name="Tsui H.-C.T."/>
            <person name="Winkler M.E."/>
        </authorList>
    </citation>
    <scope>NUCLEOTIDE SEQUENCE</scope>
</reference>
<protein>
    <submittedName>
        <fullName evidence="1">Uncharacterized protein</fullName>
    </submittedName>
</protein>
<sequence length="206" mass="24136">LTVWDQEVADLLSEFKEINLGLSVECFTELNDYLRYPSKINEVKATIERWLIHSSENKNSWLISLRVTATCLSILHLDTVYEYAYNNDIGVESCNFLTEPKFMRISVLPPEIRKMAINRLSFWIASKEIFKNDKQIVNVRNPSTIKQAVLQDAHSYLNYLENQPDESSELNNLIIYLKKLELSRNNSILDYLPEYEKLFRDTGYNL</sequence>
<dbReference type="AlphaFoldDB" id="A0A382L1G4"/>
<evidence type="ECO:0000313" key="1">
    <source>
        <dbReference type="EMBL" id="SVC30808.1"/>
    </source>
</evidence>
<organism evidence="1">
    <name type="scientific">marine metagenome</name>
    <dbReference type="NCBI Taxonomy" id="408172"/>
    <lineage>
        <taxon>unclassified sequences</taxon>
        <taxon>metagenomes</taxon>
        <taxon>ecological metagenomes</taxon>
    </lineage>
</organism>
<accession>A0A382L1G4</accession>
<proteinExistence type="predicted"/>
<dbReference type="EMBL" id="UINC01084295">
    <property type="protein sequence ID" value="SVC30808.1"/>
    <property type="molecule type" value="Genomic_DNA"/>
</dbReference>
<name>A0A382L1G4_9ZZZZ</name>
<gene>
    <name evidence="1" type="ORF">METZ01_LOCUS283662</name>
</gene>